<keyword evidence="1" id="KW-0472">Membrane</keyword>
<name>A0ABQ4BFX1_9ACTN</name>
<sequence length="75" mass="7260">MFELAVATTAGVSPLSAGQLAIPLAAICLVAALFNVKQALAAIGPLVRALAAATAAAIAVGIALILIIAVMAQGH</sequence>
<dbReference type="RefSeq" id="WP_203827712.1">
    <property type="nucleotide sequence ID" value="NZ_BAAATY010000061.1"/>
</dbReference>
<feature type="transmembrane region" description="Helical" evidence="1">
    <location>
        <begin position="49"/>
        <end position="72"/>
    </location>
</feature>
<keyword evidence="3" id="KW-1185">Reference proteome</keyword>
<gene>
    <name evidence="2" type="ORF">Apa02nite_056720</name>
</gene>
<keyword evidence="1" id="KW-0812">Transmembrane</keyword>
<reference evidence="2 3" key="1">
    <citation type="submission" date="2021-01" db="EMBL/GenBank/DDBJ databases">
        <title>Whole genome shotgun sequence of Actinoplanes palleronii NBRC 14916.</title>
        <authorList>
            <person name="Komaki H."/>
            <person name="Tamura T."/>
        </authorList>
    </citation>
    <scope>NUCLEOTIDE SEQUENCE [LARGE SCALE GENOMIC DNA]</scope>
    <source>
        <strain evidence="2 3">NBRC 14916</strain>
    </source>
</reference>
<evidence type="ECO:0000256" key="1">
    <source>
        <dbReference type="SAM" id="Phobius"/>
    </source>
</evidence>
<evidence type="ECO:0000313" key="2">
    <source>
        <dbReference type="EMBL" id="GIE69564.1"/>
    </source>
</evidence>
<proteinExistence type="predicted"/>
<keyword evidence="1" id="KW-1133">Transmembrane helix</keyword>
<feature type="transmembrane region" description="Helical" evidence="1">
    <location>
        <begin position="20"/>
        <end position="37"/>
    </location>
</feature>
<comment type="caution">
    <text evidence="2">The sequence shown here is derived from an EMBL/GenBank/DDBJ whole genome shotgun (WGS) entry which is preliminary data.</text>
</comment>
<accession>A0ABQ4BFX1</accession>
<protein>
    <submittedName>
        <fullName evidence="2">Uncharacterized protein</fullName>
    </submittedName>
</protein>
<evidence type="ECO:0000313" key="3">
    <source>
        <dbReference type="Proteomes" id="UP000624709"/>
    </source>
</evidence>
<dbReference type="EMBL" id="BOMS01000089">
    <property type="protein sequence ID" value="GIE69564.1"/>
    <property type="molecule type" value="Genomic_DNA"/>
</dbReference>
<organism evidence="2 3">
    <name type="scientific">Actinoplanes palleronii</name>
    <dbReference type="NCBI Taxonomy" id="113570"/>
    <lineage>
        <taxon>Bacteria</taxon>
        <taxon>Bacillati</taxon>
        <taxon>Actinomycetota</taxon>
        <taxon>Actinomycetes</taxon>
        <taxon>Micromonosporales</taxon>
        <taxon>Micromonosporaceae</taxon>
        <taxon>Actinoplanes</taxon>
    </lineage>
</organism>
<dbReference type="Proteomes" id="UP000624709">
    <property type="component" value="Unassembled WGS sequence"/>
</dbReference>